<reference evidence="4" key="2">
    <citation type="submission" date="2022-01" db="EMBL/GenBank/DDBJ databases">
        <authorList>
            <person name="Zivanovic Y."/>
            <person name="Moreira D."/>
            <person name="Lopez-Garcia P."/>
        </authorList>
    </citation>
    <scope>NUCLEOTIDE SEQUENCE</scope>
    <source>
        <strain evidence="4">G9</strain>
    </source>
</reference>
<keyword evidence="2" id="KW-1133">Transmembrane helix</keyword>
<dbReference type="InterPro" id="IPR004147">
    <property type="entry name" value="ABC1_dom"/>
</dbReference>
<evidence type="ECO:0000259" key="3">
    <source>
        <dbReference type="Pfam" id="PF03109"/>
    </source>
</evidence>
<dbReference type="Pfam" id="PF03109">
    <property type="entry name" value="ABC1"/>
    <property type="match status" value="1"/>
</dbReference>
<proteinExistence type="inferred from homology"/>
<evidence type="ECO:0000256" key="2">
    <source>
        <dbReference type="SAM" id="Phobius"/>
    </source>
</evidence>
<dbReference type="InterPro" id="IPR050154">
    <property type="entry name" value="UbiB_kinase"/>
</dbReference>
<dbReference type="CDD" id="cd05121">
    <property type="entry name" value="ABC1_ADCK3-like"/>
    <property type="match status" value="1"/>
</dbReference>
<dbReference type="PANTHER" id="PTHR10566:SF128">
    <property type="entry name" value="UBIB DOMAIN CONTAINING KINASE"/>
    <property type="match status" value="1"/>
</dbReference>
<feature type="transmembrane region" description="Helical" evidence="2">
    <location>
        <begin position="20"/>
        <end position="38"/>
    </location>
</feature>
<accession>A0ABT6F2H6</accession>
<protein>
    <submittedName>
        <fullName evidence="4">AarF/ABC1/UbiB kinase family protein</fullName>
    </submittedName>
</protein>
<sequence>MPPRRYDADAIAAYYNFRPWLILGRMLRIATLFLVFWLRLQWDHWAQRTEQNIGLRAMQLRQLLISLGPTFIKIGQALSTRPDLIRRNYLEELTLLQDKLPPFDNDLAIAIIERELNQNLGDIYAEFSPQPVAAASLGQVYRARLHSGEDVAVKVQRPHLLPVITRDLYLIRLLITWVGPWLPLNLGHDLRDVIDEFGRKLFEEIDYLNEGRNAEKFAANFREDPTVKVPAIYWPYTSERVLTLEWIQGIKLTRTECMVAAGVDPDQLIRVGVISGLRQLLEFGFFHADPHPGNLFAMADGRMAYIDFGMMDQLEEDTKESLVDAVVHLVNKDYIHLAQDFIHLGFLSPDTDIMPIVPALECVLDEVLDSSVQEFNFKTVTDRFSELMYEYPFRVPAKFALIIRSLVTQEGIALCLNPDFRIVDVSYPYIARRLLQGESAQLRRRLLDVLFKEDRLQWQRLENLIAIARTDQHFNLAPTATLGLQYLFSEEGQFLRRQIVLALTEDDRLHTEEVQRLWNLIKSDLRPLFFIDVAWGALKASVSQTLAKDEEVVAIAR</sequence>
<keyword evidence="4" id="KW-0808">Transferase</keyword>
<evidence type="ECO:0000256" key="1">
    <source>
        <dbReference type="ARBA" id="ARBA00009670"/>
    </source>
</evidence>
<comment type="caution">
    <text evidence="4">The sequence shown here is derived from an EMBL/GenBank/DDBJ whole genome shotgun (WGS) entry which is preliminary data.</text>
</comment>
<dbReference type="InterPro" id="IPR011009">
    <property type="entry name" value="Kinase-like_dom_sf"/>
</dbReference>
<keyword evidence="2" id="KW-0812">Transmembrane</keyword>
<dbReference type="Proteomes" id="UP001154265">
    <property type="component" value="Unassembled WGS sequence"/>
</dbReference>
<keyword evidence="2" id="KW-0472">Membrane</keyword>
<keyword evidence="5" id="KW-1185">Reference proteome</keyword>
<name>A0ABT6F2H6_9SYNE</name>
<evidence type="ECO:0000313" key="4">
    <source>
        <dbReference type="EMBL" id="MDG2992058.1"/>
    </source>
</evidence>
<dbReference type="SUPFAM" id="SSF56112">
    <property type="entry name" value="Protein kinase-like (PK-like)"/>
    <property type="match status" value="1"/>
</dbReference>
<dbReference type="GO" id="GO:0016301">
    <property type="term" value="F:kinase activity"/>
    <property type="evidence" value="ECO:0007669"/>
    <property type="project" value="UniProtKB-KW"/>
</dbReference>
<evidence type="ECO:0000313" key="5">
    <source>
        <dbReference type="Proteomes" id="UP001154265"/>
    </source>
</evidence>
<keyword evidence="4" id="KW-0418">Kinase</keyword>
<reference evidence="4" key="1">
    <citation type="journal article" date="2022" name="Genome Biol. Evol.">
        <title>A New Gene Family Diagnostic for Intracellular Biomineralization of Amorphous Ca Carbonates by Cyanobacteria.</title>
        <authorList>
            <person name="Benzerara K."/>
            <person name="Duprat E."/>
            <person name="Bitard-Feildel T."/>
            <person name="Caumes G."/>
            <person name="Cassier-Chauvat C."/>
            <person name="Chauvat F."/>
            <person name="Dezi M."/>
            <person name="Diop S.I."/>
            <person name="Gaschignard G."/>
            <person name="Gorgen S."/>
            <person name="Gugger M."/>
            <person name="Lopez-Garcia P."/>
            <person name="Millet M."/>
            <person name="Skouri-Panet F."/>
            <person name="Moreira D."/>
            <person name="Callebaut I."/>
        </authorList>
    </citation>
    <scope>NUCLEOTIDE SEQUENCE</scope>
    <source>
        <strain evidence="4">G9</strain>
    </source>
</reference>
<organism evidence="4 5">
    <name type="scientific">Candidatus Synechococcus calcipolaris G9</name>
    <dbReference type="NCBI Taxonomy" id="1497997"/>
    <lineage>
        <taxon>Bacteria</taxon>
        <taxon>Bacillati</taxon>
        <taxon>Cyanobacteriota</taxon>
        <taxon>Cyanophyceae</taxon>
        <taxon>Synechococcales</taxon>
        <taxon>Synechococcaceae</taxon>
        <taxon>Synechococcus</taxon>
    </lineage>
</organism>
<feature type="domain" description="ABC1 atypical kinase-like" evidence="3">
    <location>
        <begin position="96"/>
        <end position="339"/>
    </location>
</feature>
<gene>
    <name evidence="4" type="ORF">L3556_14125</name>
</gene>
<comment type="similarity">
    <text evidence="1">Belongs to the protein kinase superfamily. ADCK protein kinase family.</text>
</comment>
<dbReference type="PANTHER" id="PTHR10566">
    <property type="entry name" value="CHAPERONE-ACTIVITY OF BC1 COMPLEX CABC1 -RELATED"/>
    <property type="match status" value="1"/>
</dbReference>
<dbReference type="EMBL" id="JAKKUT010000007">
    <property type="protein sequence ID" value="MDG2992058.1"/>
    <property type="molecule type" value="Genomic_DNA"/>
</dbReference>